<proteinExistence type="predicted"/>
<accession>A6K244</accession>
<gene>
    <name evidence="1" type="ORF">rCG_41084</name>
</gene>
<dbReference type="Proteomes" id="UP000234681">
    <property type="component" value="Chromosome 4"/>
</dbReference>
<sequence>MLKSLVYCKFKTVRKRLEGNKNILTLFLINETPDDFNFLYIFLHRPNFYNVHAFILKPDVRGGETAQRQLRASSAFAEGTLKFPVSMLGGLLLPQAPHRHMRSPADTPVQTYMHTPN</sequence>
<evidence type="ECO:0000313" key="1">
    <source>
        <dbReference type="EMBL" id="EDL84326.1"/>
    </source>
</evidence>
<protein>
    <submittedName>
        <fullName evidence="1">RCG41084</fullName>
    </submittedName>
</protein>
<organism evidence="1 2">
    <name type="scientific">Rattus norvegicus</name>
    <name type="common">Rat</name>
    <dbReference type="NCBI Taxonomy" id="10116"/>
    <lineage>
        <taxon>Eukaryota</taxon>
        <taxon>Metazoa</taxon>
        <taxon>Chordata</taxon>
        <taxon>Craniata</taxon>
        <taxon>Vertebrata</taxon>
        <taxon>Euteleostomi</taxon>
        <taxon>Mammalia</taxon>
        <taxon>Eutheria</taxon>
        <taxon>Euarchontoglires</taxon>
        <taxon>Glires</taxon>
        <taxon>Rodentia</taxon>
        <taxon>Myomorpha</taxon>
        <taxon>Muroidea</taxon>
        <taxon>Muridae</taxon>
        <taxon>Murinae</taxon>
        <taxon>Rattus</taxon>
    </lineage>
</organism>
<dbReference type="EMBL" id="CH474013">
    <property type="protein sequence ID" value="EDL84326.1"/>
    <property type="molecule type" value="Genomic_DNA"/>
</dbReference>
<dbReference type="AlphaFoldDB" id="A6K244"/>
<reference evidence="2" key="1">
    <citation type="submission" date="2005-09" db="EMBL/GenBank/DDBJ databases">
        <authorList>
            <person name="Mural R.J."/>
            <person name="Li P.W."/>
            <person name="Adams M.D."/>
            <person name="Amanatides P.G."/>
            <person name="Baden-Tillson H."/>
            <person name="Barnstead M."/>
            <person name="Chin S.H."/>
            <person name="Dew I."/>
            <person name="Evans C.A."/>
            <person name="Ferriera S."/>
            <person name="Flanigan M."/>
            <person name="Fosler C."/>
            <person name="Glodek A."/>
            <person name="Gu Z."/>
            <person name="Holt R.A."/>
            <person name="Jennings D."/>
            <person name="Kraft C.L."/>
            <person name="Lu F."/>
            <person name="Nguyen T."/>
            <person name="Nusskern D.R."/>
            <person name="Pfannkoch C.M."/>
            <person name="Sitter C."/>
            <person name="Sutton G.G."/>
            <person name="Venter J.C."/>
            <person name="Wang Z."/>
            <person name="Woodage T."/>
            <person name="Zheng X.H."/>
            <person name="Zhong F."/>
        </authorList>
    </citation>
    <scope>NUCLEOTIDE SEQUENCE [LARGE SCALE GENOMIC DNA]</scope>
    <source>
        <strain>BN</strain>
        <strain evidence="2">Sprague-Dawley</strain>
    </source>
</reference>
<evidence type="ECO:0000313" key="2">
    <source>
        <dbReference type="Proteomes" id="UP000234681"/>
    </source>
</evidence>
<name>A6K244_RAT</name>